<reference evidence="2" key="1">
    <citation type="submission" date="2021-04" db="EMBL/GenBank/DDBJ databases">
        <title>Microbacterium tenobrionis sp. nov. and Microbacterium allomyrinae sp. nov., isolated from larvae of Tenobrio molitor and Allomyrina dichotoma, respectively.</title>
        <authorList>
            <person name="Lee S.D."/>
        </authorList>
    </citation>
    <scope>NUCLEOTIDE SEQUENCE</scope>
    <source>
        <strain evidence="2">BWT-G7</strain>
    </source>
</reference>
<dbReference type="PANTHER" id="PTHR37488">
    <property type="entry name" value="DUF1275 DOMAIN-CONTAINING PROTEIN"/>
    <property type="match status" value="1"/>
</dbReference>
<dbReference type="AlphaFoldDB" id="A0A9X1LWG6"/>
<feature type="transmembrane region" description="Helical" evidence="1">
    <location>
        <begin position="99"/>
        <end position="120"/>
    </location>
</feature>
<name>A0A9X1LWG6_9MICO</name>
<comment type="caution">
    <text evidence="2">The sequence shown here is derived from an EMBL/GenBank/DDBJ whole genome shotgun (WGS) entry which is preliminary data.</text>
</comment>
<sequence>MRTAPATAGVGGDGQRSLRAMLILLTVVTGLVDAFSYLMLGHVFVANMTGNIVFLAFAVGGAPGFVWWASVLAIAVFMLGASAGGAVFRRGSRPPHRDLLIASVIQLALFVAAAVVAFVSAGDLRAGYDEPAMAVLIVLLGAGMGIQNAAARALRVPDLTTTVLTLTVVGLAADQGRERRIGPRVLSITSMFVGAVVGVVLIVHEWVPWVLVLASVIILAVVVCAWMPPRGHRPPAR</sequence>
<evidence type="ECO:0000256" key="1">
    <source>
        <dbReference type="SAM" id="Phobius"/>
    </source>
</evidence>
<protein>
    <submittedName>
        <fullName evidence="2">DUF1275 domain-containing protein</fullName>
    </submittedName>
</protein>
<dbReference type="EMBL" id="JAGTTN010000004">
    <property type="protein sequence ID" value="MCC2033137.1"/>
    <property type="molecule type" value="Genomic_DNA"/>
</dbReference>
<feature type="transmembrane region" description="Helical" evidence="1">
    <location>
        <begin position="209"/>
        <end position="227"/>
    </location>
</feature>
<dbReference type="RefSeq" id="WP_229385104.1">
    <property type="nucleotide sequence ID" value="NZ_JAGTTN010000004.1"/>
</dbReference>
<keyword evidence="3" id="KW-1185">Reference proteome</keyword>
<dbReference type="Pfam" id="PF06912">
    <property type="entry name" value="DUF1275"/>
    <property type="match status" value="1"/>
</dbReference>
<accession>A0A9X1LWG6</accession>
<keyword evidence="1" id="KW-0812">Transmembrane</keyword>
<evidence type="ECO:0000313" key="2">
    <source>
        <dbReference type="EMBL" id="MCC2033137.1"/>
    </source>
</evidence>
<dbReference type="InterPro" id="IPR010699">
    <property type="entry name" value="DUF1275"/>
</dbReference>
<proteinExistence type="predicted"/>
<feature type="transmembrane region" description="Helical" evidence="1">
    <location>
        <begin position="132"/>
        <end position="151"/>
    </location>
</feature>
<feature type="transmembrane region" description="Helical" evidence="1">
    <location>
        <begin position="185"/>
        <end position="203"/>
    </location>
</feature>
<dbReference type="PANTHER" id="PTHR37488:SF2">
    <property type="entry name" value="DUF1275 DOMAIN-CONTAINING PROTEIN"/>
    <property type="match status" value="1"/>
</dbReference>
<evidence type="ECO:0000313" key="3">
    <source>
        <dbReference type="Proteomes" id="UP001139354"/>
    </source>
</evidence>
<keyword evidence="1" id="KW-1133">Transmembrane helix</keyword>
<feature type="transmembrane region" description="Helical" evidence="1">
    <location>
        <begin position="65"/>
        <end position="87"/>
    </location>
</feature>
<keyword evidence="1" id="KW-0472">Membrane</keyword>
<gene>
    <name evidence="2" type="ORF">KEC57_13200</name>
</gene>
<dbReference type="Proteomes" id="UP001139354">
    <property type="component" value="Unassembled WGS sequence"/>
</dbReference>
<feature type="transmembrane region" description="Helical" evidence="1">
    <location>
        <begin position="21"/>
        <end position="45"/>
    </location>
</feature>
<organism evidence="2 3">
    <name type="scientific">Microbacterium allomyrinae</name>
    <dbReference type="NCBI Taxonomy" id="2830666"/>
    <lineage>
        <taxon>Bacteria</taxon>
        <taxon>Bacillati</taxon>
        <taxon>Actinomycetota</taxon>
        <taxon>Actinomycetes</taxon>
        <taxon>Micrococcales</taxon>
        <taxon>Microbacteriaceae</taxon>
        <taxon>Microbacterium</taxon>
    </lineage>
</organism>